<gene>
    <name evidence="2" type="ORF">COM27_09775</name>
</gene>
<dbReference type="EMBL" id="NVIY01000013">
    <property type="protein sequence ID" value="PGD37106.1"/>
    <property type="molecule type" value="Genomic_DNA"/>
</dbReference>
<comment type="caution">
    <text evidence="2">The sequence shown here is derived from an EMBL/GenBank/DDBJ whole genome shotgun (WGS) entry which is preliminary data.</text>
</comment>
<evidence type="ECO:0000313" key="2">
    <source>
        <dbReference type="EMBL" id="PGD37106.1"/>
    </source>
</evidence>
<keyword evidence="1" id="KW-0812">Transmembrane</keyword>
<accession>A0A2B6S6E3</accession>
<keyword evidence="1" id="KW-1133">Transmembrane helix</keyword>
<feature type="transmembrane region" description="Helical" evidence="1">
    <location>
        <begin position="44"/>
        <end position="64"/>
    </location>
</feature>
<keyword evidence="1" id="KW-0472">Membrane</keyword>
<organism evidence="2 3">
    <name type="scientific">Bacillus wiedmannii</name>
    <dbReference type="NCBI Taxonomy" id="1890302"/>
    <lineage>
        <taxon>Bacteria</taxon>
        <taxon>Bacillati</taxon>
        <taxon>Bacillota</taxon>
        <taxon>Bacilli</taxon>
        <taxon>Bacillales</taxon>
        <taxon>Bacillaceae</taxon>
        <taxon>Bacillus</taxon>
        <taxon>Bacillus cereus group</taxon>
    </lineage>
</organism>
<proteinExistence type="predicted"/>
<evidence type="ECO:0000256" key="1">
    <source>
        <dbReference type="SAM" id="Phobius"/>
    </source>
</evidence>
<protein>
    <submittedName>
        <fullName evidence="2">Uncharacterized protein</fullName>
    </submittedName>
</protein>
<dbReference type="AlphaFoldDB" id="A0A2B6S6E3"/>
<evidence type="ECO:0000313" key="3">
    <source>
        <dbReference type="Proteomes" id="UP000223472"/>
    </source>
</evidence>
<sequence>MNSFGYCTHLKISTSYDTAFFFFTLIKKEKGKHRTFLQTFMHSYSFVIFLSLCKLVHRLAFSYFQKLLYLQLCKP</sequence>
<dbReference type="Proteomes" id="UP000223472">
    <property type="component" value="Unassembled WGS sequence"/>
</dbReference>
<reference evidence="2 3" key="1">
    <citation type="submission" date="2017-09" db="EMBL/GenBank/DDBJ databases">
        <title>Large-scale bioinformatics analysis of Bacillus genomes uncovers conserved roles of natural products in bacterial physiology.</title>
        <authorList>
            <consortium name="Agbiome Team Llc"/>
            <person name="Bleich R.M."/>
            <person name="Grubbs K.J."/>
            <person name="Santa Maria K.C."/>
            <person name="Allen S.E."/>
            <person name="Farag S."/>
            <person name="Shank E.A."/>
            <person name="Bowers A."/>
        </authorList>
    </citation>
    <scope>NUCLEOTIDE SEQUENCE [LARGE SCALE GENOMIC DNA]</scope>
    <source>
        <strain evidence="2 3">AFS065610</strain>
    </source>
</reference>
<name>A0A2B6S6E3_9BACI</name>